<dbReference type="PANTHER" id="PTHR33442">
    <property type="entry name" value="TRANS-3-HYDROXY-L-PROLINE DEHYDRATASE"/>
    <property type="match status" value="1"/>
</dbReference>
<dbReference type="SFLD" id="SFLDS00028">
    <property type="entry name" value="Proline_Racemase"/>
    <property type="match status" value="1"/>
</dbReference>
<dbReference type="EMBL" id="KV907538">
    <property type="protein sequence ID" value="OOF90349.1"/>
    <property type="molecule type" value="Genomic_DNA"/>
</dbReference>
<dbReference type="PIRSF" id="PIRSF029792">
    <property type="entry name" value="Pro_racemase"/>
    <property type="match status" value="1"/>
</dbReference>
<dbReference type="Proteomes" id="UP000188318">
    <property type="component" value="Unassembled WGS sequence"/>
</dbReference>
<evidence type="ECO:0000256" key="2">
    <source>
        <dbReference type="PIRSR" id="PIRSR029792-1"/>
    </source>
</evidence>
<comment type="similarity">
    <text evidence="1">Belongs to the proline racemase family.</text>
</comment>
<dbReference type="PANTHER" id="PTHR33442:SF5">
    <property type="entry name" value="BIFUNCTIONAL TRANS-3-HYDROXY-L-PROLINE DEHYDRATASE_2-EPIMERASE"/>
    <property type="match status" value="1"/>
</dbReference>
<dbReference type="STRING" id="602072.A0A1R3R799"/>
<protein>
    <recommendedName>
        <fullName evidence="5">Proline racemase</fullName>
    </recommendedName>
</protein>
<gene>
    <name evidence="3" type="ORF">ASPCADRAFT_179214</name>
</gene>
<evidence type="ECO:0000313" key="3">
    <source>
        <dbReference type="EMBL" id="OOF90349.1"/>
    </source>
</evidence>
<evidence type="ECO:0000256" key="1">
    <source>
        <dbReference type="ARBA" id="ARBA00007529"/>
    </source>
</evidence>
<dbReference type="Pfam" id="PF05544">
    <property type="entry name" value="Pro_racemase"/>
    <property type="match status" value="1"/>
</dbReference>
<dbReference type="OMA" id="RAWITGY"/>
<dbReference type="InterPro" id="IPR008794">
    <property type="entry name" value="Pro_racemase_fam"/>
</dbReference>
<organism evidence="3 4">
    <name type="scientific">Aspergillus carbonarius (strain ITEM 5010)</name>
    <dbReference type="NCBI Taxonomy" id="602072"/>
    <lineage>
        <taxon>Eukaryota</taxon>
        <taxon>Fungi</taxon>
        <taxon>Dikarya</taxon>
        <taxon>Ascomycota</taxon>
        <taxon>Pezizomycotina</taxon>
        <taxon>Eurotiomycetes</taxon>
        <taxon>Eurotiomycetidae</taxon>
        <taxon>Eurotiales</taxon>
        <taxon>Aspergillaceae</taxon>
        <taxon>Aspergillus</taxon>
        <taxon>Aspergillus subgen. Circumdati</taxon>
    </lineage>
</organism>
<keyword evidence="4" id="KW-1185">Reference proteome</keyword>
<dbReference type="AlphaFoldDB" id="A0A1R3R799"/>
<name>A0A1R3R799_ASPC5</name>
<dbReference type="GO" id="GO:0047580">
    <property type="term" value="F:4-hydroxyproline epimerase activity"/>
    <property type="evidence" value="ECO:0007669"/>
    <property type="project" value="TreeGrafter"/>
</dbReference>
<evidence type="ECO:0008006" key="5">
    <source>
        <dbReference type="Google" id="ProtNLM"/>
    </source>
</evidence>
<evidence type="ECO:0000313" key="4">
    <source>
        <dbReference type="Proteomes" id="UP000188318"/>
    </source>
</evidence>
<dbReference type="Gene3D" id="3.10.310.10">
    <property type="entry name" value="Diaminopimelate Epimerase, Chain A, domain 1"/>
    <property type="match status" value="2"/>
</dbReference>
<accession>A0A1R3R799</accession>
<feature type="active site" description="Proton acceptor" evidence="2">
    <location>
        <position position="92"/>
    </location>
</feature>
<proteinExistence type="inferred from homology"/>
<feature type="active site" description="Proton donor" evidence="2">
    <location>
        <position position="259"/>
    </location>
</feature>
<sequence length="365" mass="39370">MVISNRVIHIVSVHSAGEIGDVIVGGVLDVPGKTMFDKMMYFWTQADELRQLLLNEPRGRPSRNVNLILPPCDPRADAGFLIIESEEYAPMSGSNTICTTTALLETGMIRMQEPTTVLHLDTAAGLVTVTAECHAGKCKSVAFDNVPAFVFHLDLEVPVPGLGPIKCDIAWGGMMYAIVDLAQTDLALHPDEGQRLVEYGERIKRAVQATVHPVHPENPAINGVTNFIFTAPLVTRPDGTKSAQNTVVVSPGRLDRSPCGTGTCARMAQLYARRQLAVGDSFHHTSILGTEYLGSITGVTKVGDYEAVLPRVKGSAWITSFQQVVLDPSDPFPEGFRVGDSWHVSKVPVPPGVKPNGKPIDEMAG</sequence>
<dbReference type="SUPFAM" id="SSF54506">
    <property type="entry name" value="Diaminopimelate epimerase-like"/>
    <property type="match status" value="1"/>
</dbReference>
<dbReference type="FunFam" id="3.10.310.10:FF:000005">
    <property type="entry name" value="Proline racemase"/>
    <property type="match status" value="1"/>
</dbReference>
<reference evidence="4" key="1">
    <citation type="journal article" date="2017" name="Genome Biol.">
        <title>Comparative genomics reveals high biological diversity and specific adaptations in the industrially and medically important fungal genus Aspergillus.</title>
        <authorList>
            <person name="de Vries R.P."/>
            <person name="Riley R."/>
            <person name="Wiebenga A."/>
            <person name="Aguilar-Osorio G."/>
            <person name="Amillis S."/>
            <person name="Uchima C.A."/>
            <person name="Anderluh G."/>
            <person name="Asadollahi M."/>
            <person name="Askin M."/>
            <person name="Barry K."/>
            <person name="Battaglia E."/>
            <person name="Bayram O."/>
            <person name="Benocci T."/>
            <person name="Braus-Stromeyer S.A."/>
            <person name="Caldana C."/>
            <person name="Canovas D."/>
            <person name="Cerqueira G.C."/>
            <person name="Chen F."/>
            <person name="Chen W."/>
            <person name="Choi C."/>
            <person name="Clum A."/>
            <person name="Dos Santos R.A."/>
            <person name="Damasio A.R."/>
            <person name="Diallinas G."/>
            <person name="Emri T."/>
            <person name="Fekete E."/>
            <person name="Flipphi M."/>
            <person name="Freyberg S."/>
            <person name="Gallo A."/>
            <person name="Gournas C."/>
            <person name="Habgood R."/>
            <person name="Hainaut M."/>
            <person name="Harispe M.L."/>
            <person name="Henrissat B."/>
            <person name="Hilden K.S."/>
            <person name="Hope R."/>
            <person name="Hossain A."/>
            <person name="Karabika E."/>
            <person name="Karaffa L."/>
            <person name="Karanyi Z."/>
            <person name="Krasevec N."/>
            <person name="Kuo A."/>
            <person name="Kusch H."/>
            <person name="LaButti K."/>
            <person name="Lagendijk E.L."/>
            <person name="Lapidus A."/>
            <person name="Levasseur A."/>
            <person name="Lindquist E."/>
            <person name="Lipzen A."/>
            <person name="Logrieco A.F."/>
            <person name="MacCabe A."/>
            <person name="Maekelae M.R."/>
            <person name="Malavazi I."/>
            <person name="Melin P."/>
            <person name="Meyer V."/>
            <person name="Mielnichuk N."/>
            <person name="Miskei M."/>
            <person name="Molnar A.P."/>
            <person name="Mule G."/>
            <person name="Ngan C.Y."/>
            <person name="Orejas M."/>
            <person name="Orosz E."/>
            <person name="Ouedraogo J.P."/>
            <person name="Overkamp K.M."/>
            <person name="Park H.-S."/>
            <person name="Perrone G."/>
            <person name="Piumi F."/>
            <person name="Punt P.J."/>
            <person name="Ram A.F."/>
            <person name="Ramon A."/>
            <person name="Rauscher S."/>
            <person name="Record E."/>
            <person name="Riano-Pachon D.M."/>
            <person name="Robert V."/>
            <person name="Roehrig J."/>
            <person name="Ruller R."/>
            <person name="Salamov A."/>
            <person name="Salih N.S."/>
            <person name="Samson R.A."/>
            <person name="Sandor E."/>
            <person name="Sanguinetti M."/>
            <person name="Schuetze T."/>
            <person name="Sepcic K."/>
            <person name="Shelest E."/>
            <person name="Sherlock G."/>
            <person name="Sophianopoulou V."/>
            <person name="Squina F.M."/>
            <person name="Sun H."/>
            <person name="Susca A."/>
            <person name="Todd R.B."/>
            <person name="Tsang A."/>
            <person name="Unkles S.E."/>
            <person name="van de Wiele N."/>
            <person name="van Rossen-Uffink D."/>
            <person name="Oliveira J.V."/>
            <person name="Vesth T.C."/>
            <person name="Visser J."/>
            <person name="Yu J.-H."/>
            <person name="Zhou M."/>
            <person name="Andersen M.R."/>
            <person name="Archer D.B."/>
            <person name="Baker S.E."/>
            <person name="Benoit I."/>
            <person name="Brakhage A.A."/>
            <person name="Braus G.H."/>
            <person name="Fischer R."/>
            <person name="Frisvad J.C."/>
            <person name="Goldman G.H."/>
            <person name="Houbraken J."/>
            <person name="Oakley B."/>
            <person name="Pocsi I."/>
            <person name="Scazzocchio C."/>
            <person name="Seiboth B."/>
            <person name="vanKuyk P.A."/>
            <person name="Wortman J."/>
            <person name="Dyer P.S."/>
            <person name="Grigoriev I.V."/>
        </authorList>
    </citation>
    <scope>NUCLEOTIDE SEQUENCE [LARGE SCALE GENOMIC DNA]</scope>
    <source>
        <strain evidence="4">ITEM 5010</strain>
    </source>
</reference>
<dbReference type="OrthoDB" id="6409228at2759"/>
<dbReference type="VEuPathDB" id="FungiDB:ASPCADRAFT_179214"/>